<dbReference type="RefSeq" id="WP_136530127.1">
    <property type="nucleotide sequence ID" value="NZ_STGX01000009.1"/>
</dbReference>
<evidence type="ECO:0000256" key="3">
    <source>
        <dbReference type="ARBA" id="ARBA00022777"/>
    </source>
</evidence>
<keyword evidence="7" id="KW-1133">Transmembrane helix</keyword>
<evidence type="ECO:0000256" key="7">
    <source>
        <dbReference type="SAM" id="Phobius"/>
    </source>
</evidence>
<evidence type="ECO:0000313" key="10">
    <source>
        <dbReference type="Proteomes" id="UP000305792"/>
    </source>
</evidence>
<dbReference type="PROSITE" id="PS00107">
    <property type="entry name" value="PROTEIN_KINASE_ATP"/>
    <property type="match status" value="1"/>
</dbReference>
<evidence type="ECO:0000256" key="5">
    <source>
        <dbReference type="PROSITE-ProRule" id="PRU10141"/>
    </source>
</evidence>
<feature type="domain" description="Protein kinase" evidence="8">
    <location>
        <begin position="15"/>
        <end position="272"/>
    </location>
</feature>
<feature type="compositionally biased region" description="Acidic residues" evidence="6">
    <location>
        <begin position="432"/>
        <end position="459"/>
    </location>
</feature>
<dbReference type="PROSITE" id="PS00108">
    <property type="entry name" value="PROTEIN_KINASE_ST"/>
    <property type="match status" value="1"/>
</dbReference>
<dbReference type="CDD" id="cd14014">
    <property type="entry name" value="STKc_PknB_like"/>
    <property type="match status" value="1"/>
</dbReference>
<dbReference type="InterPro" id="IPR011009">
    <property type="entry name" value="Kinase-like_dom_sf"/>
</dbReference>
<dbReference type="InterPro" id="IPR000719">
    <property type="entry name" value="Prot_kinase_dom"/>
</dbReference>
<keyword evidence="4 5" id="KW-0067">ATP-binding</keyword>
<feature type="binding site" evidence="5">
    <location>
        <position position="43"/>
    </location>
    <ligand>
        <name>ATP</name>
        <dbReference type="ChEBI" id="CHEBI:30616"/>
    </ligand>
</feature>
<feature type="region of interest" description="Disordered" evidence="6">
    <location>
        <begin position="416"/>
        <end position="465"/>
    </location>
</feature>
<evidence type="ECO:0000259" key="8">
    <source>
        <dbReference type="PROSITE" id="PS50011"/>
    </source>
</evidence>
<comment type="caution">
    <text evidence="9">The sequence shown here is derived from an EMBL/GenBank/DDBJ whole genome shotgun (WGS) entry which is preliminary data.</text>
</comment>
<protein>
    <submittedName>
        <fullName evidence="9">Serine/threonine protein kinase</fullName>
    </submittedName>
</protein>
<dbReference type="PANTHER" id="PTHR43289:SF34">
    <property type="entry name" value="SERINE_THREONINE-PROTEIN KINASE YBDM-RELATED"/>
    <property type="match status" value="1"/>
</dbReference>
<dbReference type="InterPro" id="IPR008271">
    <property type="entry name" value="Ser/Thr_kinase_AS"/>
</dbReference>
<dbReference type="Gene3D" id="3.30.200.20">
    <property type="entry name" value="Phosphorylase Kinase, domain 1"/>
    <property type="match status" value="1"/>
</dbReference>
<dbReference type="PANTHER" id="PTHR43289">
    <property type="entry name" value="MITOGEN-ACTIVATED PROTEIN KINASE KINASE KINASE 20-RELATED"/>
    <property type="match status" value="1"/>
</dbReference>
<proteinExistence type="predicted"/>
<dbReference type="Pfam" id="PF00069">
    <property type="entry name" value="Pkinase"/>
    <property type="match status" value="1"/>
</dbReference>
<dbReference type="AlphaFoldDB" id="A0A4S8PHT2"/>
<feature type="region of interest" description="Disordered" evidence="6">
    <location>
        <begin position="327"/>
        <end position="388"/>
    </location>
</feature>
<keyword evidence="3 9" id="KW-0418">Kinase</keyword>
<feature type="compositionally biased region" description="Basic and acidic residues" evidence="6">
    <location>
        <begin position="338"/>
        <end position="347"/>
    </location>
</feature>
<dbReference type="SUPFAM" id="SSF56112">
    <property type="entry name" value="Protein kinase-like (PK-like)"/>
    <property type="match status" value="1"/>
</dbReference>
<keyword evidence="7" id="KW-0472">Membrane</keyword>
<keyword evidence="10" id="KW-1185">Reference proteome</keyword>
<evidence type="ECO:0000256" key="2">
    <source>
        <dbReference type="ARBA" id="ARBA00022741"/>
    </source>
</evidence>
<evidence type="ECO:0000256" key="4">
    <source>
        <dbReference type="ARBA" id="ARBA00022840"/>
    </source>
</evidence>
<evidence type="ECO:0000256" key="6">
    <source>
        <dbReference type="SAM" id="MobiDB-lite"/>
    </source>
</evidence>
<dbReference type="OrthoDB" id="3700382at2"/>
<reference evidence="9 10" key="1">
    <citation type="journal article" date="2018" name="Int. J. Syst. Evol. Microbiol.">
        <title>Glycomyces paridis sp. nov., isolated from the medicinal plant Paris polyphylla.</title>
        <authorList>
            <person name="Fang X.M."/>
            <person name="Bai J.L."/>
            <person name="Su J."/>
            <person name="Zhao L.L."/>
            <person name="Liu H.Y."/>
            <person name="Ma B.P."/>
            <person name="Zhang Y.Q."/>
            <person name="Yu L.Y."/>
        </authorList>
    </citation>
    <scope>NUCLEOTIDE SEQUENCE [LARGE SCALE GENOMIC DNA]</scope>
    <source>
        <strain evidence="9 10">CPCC 204357</strain>
    </source>
</reference>
<name>A0A4S8PHT2_9ACTN</name>
<dbReference type="EMBL" id="STGX01000009">
    <property type="protein sequence ID" value="THV27894.1"/>
    <property type="molecule type" value="Genomic_DNA"/>
</dbReference>
<feature type="compositionally biased region" description="Pro residues" evidence="6">
    <location>
        <begin position="351"/>
        <end position="375"/>
    </location>
</feature>
<keyword evidence="1" id="KW-0808">Transferase</keyword>
<dbReference type="PROSITE" id="PS50011">
    <property type="entry name" value="PROTEIN_KINASE_DOM"/>
    <property type="match status" value="1"/>
</dbReference>
<accession>A0A4S8PHT2</accession>
<dbReference type="SMART" id="SM00220">
    <property type="entry name" value="S_TKc"/>
    <property type="match status" value="1"/>
</dbReference>
<evidence type="ECO:0000313" key="9">
    <source>
        <dbReference type="EMBL" id="THV27894.1"/>
    </source>
</evidence>
<dbReference type="InterPro" id="IPR017441">
    <property type="entry name" value="Protein_kinase_ATP_BS"/>
</dbReference>
<gene>
    <name evidence="9" type="ORF">E9998_12935</name>
</gene>
<keyword evidence="9" id="KW-0723">Serine/threonine-protein kinase</keyword>
<sequence>MRPLREDEPRTIGPYRVLAELGEGGMGRVLLAAAGDGRLVALKVMRSHLLHDAQFRFRFRREVLTSREVAASRWTAAVLDADEHAPEPWLASEFFHGPTLAEAIAAAGALDESAVRRLMHGLASALAEIHVHGVVHRDLKPSNVILTEDGVRLIDFGIARVPGAGGDTTITETGALIGAPAYMSPEQITRGAIGPESDMFSLGTTVIHAGTGASPFDSEILFDIMSKVVHGEPDLTALPDALRPLAADCVRKAPEARLTAAGLLARIGEPLAGPWPPAVAALDARQREEVADLARRNGWDTRVRSDRTAFMYGPGFVAAEDAGSEDATFRYGPASDGNTRKYPEGETPHTATPPPQTPPPTSPPTPTPPPPPRPTYIPSYATPQRPKQDRGGVYAVAAIVAVVAIALFLVLLDRDEEDPTSGDSTTGAETTGWEDDEDYGDEDYGDDWDEETTESEPEPDPIRDVAVGDCFYDYGDADEADLETAYCGAGVFEVVDVFHGTTDLDSCDSTPRTDKSVSYSSYDLVMCLSYTAIDGDDAYHAQVDECIYGTSTPDSAWNVIECQDGAFRVIERLEDESSTSSCTDSTYYIYGLAYTTSQTYLDVTLCLTMIYPGGDAGYASVDDCMSMNSDYTYFEFVSDCSDGNVYITGRSNEIFDDPEGWCNGWGWHYQEIPDFPELGYTVCWGWL</sequence>
<keyword evidence="7" id="KW-0812">Transmembrane</keyword>
<feature type="transmembrane region" description="Helical" evidence="7">
    <location>
        <begin position="393"/>
        <end position="412"/>
    </location>
</feature>
<dbReference type="Proteomes" id="UP000305792">
    <property type="component" value="Unassembled WGS sequence"/>
</dbReference>
<dbReference type="Gene3D" id="1.10.510.10">
    <property type="entry name" value="Transferase(Phosphotransferase) domain 1"/>
    <property type="match status" value="1"/>
</dbReference>
<evidence type="ECO:0000256" key="1">
    <source>
        <dbReference type="ARBA" id="ARBA00022679"/>
    </source>
</evidence>
<dbReference type="GO" id="GO:0004674">
    <property type="term" value="F:protein serine/threonine kinase activity"/>
    <property type="evidence" value="ECO:0007669"/>
    <property type="project" value="UniProtKB-KW"/>
</dbReference>
<organism evidence="9 10">
    <name type="scientific">Glycomyces paridis</name>
    <dbReference type="NCBI Taxonomy" id="2126555"/>
    <lineage>
        <taxon>Bacteria</taxon>
        <taxon>Bacillati</taxon>
        <taxon>Actinomycetota</taxon>
        <taxon>Actinomycetes</taxon>
        <taxon>Glycomycetales</taxon>
        <taxon>Glycomycetaceae</taxon>
        <taxon>Glycomyces</taxon>
    </lineage>
</organism>
<keyword evidence="2 5" id="KW-0547">Nucleotide-binding</keyword>
<dbReference type="GO" id="GO:0005524">
    <property type="term" value="F:ATP binding"/>
    <property type="evidence" value="ECO:0007669"/>
    <property type="project" value="UniProtKB-UniRule"/>
</dbReference>